<evidence type="ECO:0000313" key="3">
    <source>
        <dbReference type="Proteomes" id="UP000305674"/>
    </source>
</evidence>
<dbReference type="Proteomes" id="UP000305674">
    <property type="component" value="Unassembled WGS sequence"/>
</dbReference>
<sequence>MNRVAGVFTVELALVLVLLSSFFALQVNYMIAVAKKGAMDRAAYSAATLMAERRQFFDDEGYICGVNGSDATKCNKLMGEIRDVVTGAMARALSSFDPNDLAIVVEEYIPAPPAAAYTVRSLGDGSGCDLVSINNSAMDSLSPLTSKSRRLPIYQVSLCYKTEFNLLGAIDGNPFNIVASSISFARF</sequence>
<dbReference type="InterPro" id="IPR031582">
    <property type="entry name" value="TadF"/>
</dbReference>
<comment type="caution">
    <text evidence="2">The sequence shown here is derived from an EMBL/GenBank/DDBJ whole genome shotgun (WGS) entry which is preliminary data.</text>
</comment>
<dbReference type="OrthoDB" id="5876198at2"/>
<proteinExistence type="predicted"/>
<evidence type="ECO:0000256" key="1">
    <source>
        <dbReference type="SAM" id="Phobius"/>
    </source>
</evidence>
<keyword evidence="1" id="KW-0812">Transmembrane</keyword>
<organism evidence="2 3">
    <name type="scientific">Ferrimonas sediminicola</name>
    <dbReference type="NCBI Taxonomy" id="2569538"/>
    <lineage>
        <taxon>Bacteria</taxon>
        <taxon>Pseudomonadati</taxon>
        <taxon>Pseudomonadota</taxon>
        <taxon>Gammaproteobacteria</taxon>
        <taxon>Alteromonadales</taxon>
        <taxon>Ferrimonadaceae</taxon>
        <taxon>Ferrimonas</taxon>
    </lineage>
</organism>
<keyword evidence="1" id="KW-0472">Membrane</keyword>
<feature type="transmembrane region" description="Helical" evidence="1">
    <location>
        <begin position="12"/>
        <end position="31"/>
    </location>
</feature>
<dbReference type="RefSeq" id="WP_136853117.1">
    <property type="nucleotide sequence ID" value="NZ_SWCI01000005.1"/>
</dbReference>
<keyword evidence="1" id="KW-1133">Transmembrane helix</keyword>
<accession>A0A4V5NV30</accession>
<dbReference type="Pfam" id="PF16964">
    <property type="entry name" value="TadF"/>
    <property type="match status" value="1"/>
</dbReference>
<gene>
    <name evidence="2" type="ORF">FCL40_09800</name>
</gene>
<protein>
    <submittedName>
        <fullName evidence="2">Pilus assembly protein TadF</fullName>
    </submittedName>
</protein>
<reference evidence="2 3" key="1">
    <citation type="submission" date="2019-04" db="EMBL/GenBank/DDBJ databases">
        <authorList>
            <person name="Hwang J.C."/>
        </authorList>
    </citation>
    <scope>NUCLEOTIDE SEQUENCE [LARGE SCALE GENOMIC DNA]</scope>
    <source>
        <strain evidence="2 3">IMCC35001</strain>
    </source>
</reference>
<evidence type="ECO:0000313" key="2">
    <source>
        <dbReference type="EMBL" id="TKB48924.1"/>
    </source>
</evidence>
<keyword evidence="3" id="KW-1185">Reference proteome</keyword>
<name>A0A4V5NV30_9GAMM</name>
<dbReference type="EMBL" id="SWCI01000005">
    <property type="protein sequence ID" value="TKB48924.1"/>
    <property type="molecule type" value="Genomic_DNA"/>
</dbReference>
<dbReference type="AlphaFoldDB" id="A0A4V5NV30"/>